<keyword evidence="4" id="KW-1003">Cell membrane</keyword>
<evidence type="ECO:0000256" key="1">
    <source>
        <dbReference type="ARBA" id="ARBA00004651"/>
    </source>
</evidence>
<dbReference type="InterPro" id="IPR011701">
    <property type="entry name" value="MFS"/>
</dbReference>
<dbReference type="InterPro" id="IPR020846">
    <property type="entry name" value="MFS_dom"/>
</dbReference>
<accession>A0A6P0EZ65</accession>
<feature type="transmembrane region" description="Helical" evidence="9">
    <location>
        <begin position="376"/>
        <end position="400"/>
    </location>
</feature>
<feature type="transmembrane region" description="Helical" evidence="9">
    <location>
        <begin position="185"/>
        <end position="205"/>
    </location>
</feature>
<feature type="region of interest" description="Disordered" evidence="8">
    <location>
        <begin position="543"/>
        <end position="581"/>
    </location>
</feature>
<comment type="subcellular location">
    <subcellularLocation>
        <location evidence="1">Cell membrane</location>
        <topology evidence="1">Multi-pass membrane protein</topology>
    </subcellularLocation>
</comment>
<comment type="similarity">
    <text evidence="2">Belongs to the major facilitator superfamily. TCR/Tet family.</text>
</comment>
<evidence type="ECO:0000256" key="9">
    <source>
        <dbReference type="SAM" id="Phobius"/>
    </source>
</evidence>
<feature type="transmembrane region" description="Helical" evidence="9">
    <location>
        <begin position="97"/>
        <end position="116"/>
    </location>
</feature>
<dbReference type="Gene3D" id="1.20.1720.10">
    <property type="entry name" value="Multidrug resistance protein D"/>
    <property type="match status" value="1"/>
</dbReference>
<keyword evidence="6 9" id="KW-1133">Transmembrane helix</keyword>
<dbReference type="Gene3D" id="1.20.1250.20">
    <property type="entry name" value="MFS general substrate transporter like domains"/>
    <property type="match status" value="1"/>
</dbReference>
<dbReference type="PANTHER" id="PTHR23501">
    <property type="entry name" value="MAJOR FACILITATOR SUPERFAMILY"/>
    <property type="match status" value="1"/>
</dbReference>
<name>A0A6P0EZ65_9ACTN</name>
<feature type="transmembrane region" description="Helical" evidence="9">
    <location>
        <begin position="247"/>
        <end position="265"/>
    </location>
</feature>
<evidence type="ECO:0000256" key="5">
    <source>
        <dbReference type="ARBA" id="ARBA00022692"/>
    </source>
</evidence>
<feature type="transmembrane region" description="Helical" evidence="9">
    <location>
        <begin position="412"/>
        <end position="436"/>
    </location>
</feature>
<dbReference type="PANTHER" id="PTHR23501:SF197">
    <property type="entry name" value="COMD"/>
    <property type="match status" value="1"/>
</dbReference>
<dbReference type="FunFam" id="1.20.1720.10:FF:000004">
    <property type="entry name" value="EmrB/QacA family drug resistance transporter"/>
    <property type="match status" value="1"/>
</dbReference>
<dbReference type="SUPFAM" id="SSF103473">
    <property type="entry name" value="MFS general substrate transporter"/>
    <property type="match status" value="1"/>
</dbReference>
<keyword evidence="5 9" id="KW-0812">Transmembrane</keyword>
<dbReference type="GO" id="GO:0022857">
    <property type="term" value="F:transmembrane transporter activity"/>
    <property type="evidence" value="ECO:0007669"/>
    <property type="project" value="InterPro"/>
</dbReference>
<reference evidence="11 13" key="1">
    <citation type="submission" date="2020-01" db="EMBL/GenBank/DDBJ databases">
        <title>the WGS Modestobacter muralis CPCC 204518.</title>
        <authorList>
            <person name="Jiang Z."/>
        </authorList>
    </citation>
    <scope>NUCLEOTIDE SEQUENCE [LARGE SCALE GENOMIC DNA]</scope>
    <source>
        <strain evidence="11 13">DSM 100205</strain>
    </source>
</reference>
<dbReference type="NCBIfam" id="TIGR00711">
    <property type="entry name" value="efflux_EmrB"/>
    <property type="match status" value="1"/>
</dbReference>
<dbReference type="EMBL" id="JAAGWB010000038">
    <property type="protein sequence ID" value="NEN52012.1"/>
    <property type="molecule type" value="Genomic_DNA"/>
</dbReference>
<feature type="transmembrane region" description="Helical" evidence="9">
    <location>
        <begin position="29"/>
        <end position="54"/>
    </location>
</feature>
<feature type="transmembrane region" description="Helical" evidence="9">
    <location>
        <begin position="285"/>
        <end position="307"/>
    </location>
</feature>
<dbReference type="GO" id="GO:0005886">
    <property type="term" value="C:plasma membrane"/>
    <property type="evidence" value="ECO:0007669"/>
    <property type="project" value="UniProtKB-SubCell"/>
</dbReference>
<evidence type="ECO:0000313" key="11">
    <source>
        <dbReference type="EMBL" id="NEK95124.1"/>
    </source>
</evidence>
<feature type="transmembrane region" description="Helical" evidence="9">
    <location>
        <begin position="155"/>
        <end position="173"/>
    </location>
</feature>
<feature type="transmembrane region" description="Helical" evidence="9">
    <location>
        <begin position="491"/>
        <end position="513"/>
    </location>
</feature>
<protein>
    <submittedName>
        <fullName evidence="11">MFS transporter</fullName>
    </submittedName>
</protein>
<dbReference type="EMBL" id="JAAGWH010000036">
    <property type="protein sequence ID" value="NEK95124.1"/>
    <property type="molecule type" value="Genomic_DNA"/>
</dbReference>
<comment type="caution">
    <text evidence="11">The sequence shown here is derived from an EMBL/GenBank/DDBJ whole genome shotgun (WGS) entry which is preliminary data.</text>
</comment>
<feature type="transmembrane region" description="Helical" evidence="9">
    <location>
        <begin position="319"/>
        <end position="339"/>
    </location>
</feature>
<evidence type="ECO:0000313" key="12">
    <source>
        <dbReference type="EMBL" id="NEN52012.1"/>
    </source>
</evidence>
<evidence type="ECO:0000256" key="8">
    <source>
        <dbReference type="SAM" id="MobiDB-lite"/>
    </source>
</evidence>
<evidence type="ECO:0000313" key="13">
    <source>
        <dbReference type="Proteomes" id="UP000468828"/>
    </source>
</evidence>
<sequence>MTSPSPSGDRDPDHSTGAESMPVLTHRQIMVVLVGLMLGMLVASLSQTIVATALPTIVGELGGQEQLSWVVSAALLTTTASTPLWGKLSDIYGRKVLFQLAIAIFLLASLASGFSQNMTQLIAFRAVQGIGGGGLIALSQAILGDVTTPRERGRYQGYIGSVFGIATVGGPLVGGFLVEHASWRWTFWAGIPIGLAAMVVTERVLNLPFPRAKHTIDWLGAFFIVGSVASLLLVLSLGGKEFDWNSGWTYGLAALSLAMLALAIWQERRSSEPILPPHLFANHTFVVTSLAGFIVGIAMFGAIIFLPQYLQIVKGESPTASGLLTLPLVAGLLLASIGSGRAITATGRYKIYPVIGLLLAAVGLFLLSLLDVDTSLVVAGVYMFVTGVGLGLVMQVLVLAVQNAVDRSELGVATSGATFFRSLGGAVGVAVFGALLTHRLNDTIPSRLAEAGVPPEQLAAGGGAPTLGSPDQIAALAEPVRGAVVGGFADALQTTFLAAVPFAVLGFVVILFLKERPLRGGAAEPGSDAEAVAEGLRTAVVDDDRAVIGEAQDPGDPRRGVAAPPRRARHSEPSAGSGEQP</sequence>
<feature type="domain" description="Major facilitator superfamily (MFS) profile" evidence="10">
    <location>
        <begin position="32"/>
        <end position="518"/>
    </location>
</feature>
<dbReference type="AlphaFoldDB" id="A0A6P0EZ65"/>
<feature type="transmembrane region" description="Helical" evidence="9">
    <location>
        <begin position="66"/>
        <end position="85"/>
    </location>
</feature>
<dbReference type="InterPro" id="IPR036259">
    <property type="entry name" value="MFS_trans_sf"/>
</dbReference>
<feature type="transmembrane region" description="Helical" evidence="9">
    <location>
        <begin position="217"/>
        <end position="235"/>
    </location>
</feature>
<evidence type="ECO:0000256" key="4">
    <source>
        <dbReference type="ARBA" id="ARBA00022475"/>
    </source>
</evidence>
<evidence type="ECO:0000256" key="3">
    <source>
        <dbReference type="ARBA" id="ARBA00022448"/>
    </source>
</evidence>
<feature type="transmembrane region" description="Helical" evidence="9">
    <location>
        <begin position="122"/>
        <end position="143"/>
    </location>
</feature>
<proteinExistence type="inferred from homology"/>
<evidence type="ECO:0000259" key="10">
    <source>
        <dbReference type="PROSITE" id="PS50850"/>
    </source>
</evidence>
<evidence type="ECO:0000256" key="7">
    <source>
        <dbReference type="ARBA" id="ARBA00023136"/>
    </source>
</evidence>
<keyword evidence="13" id="KW-1185">Reference proteome</keyword>
<gene>
    <name evidence="12" type="ORF">G3R41_13875</name>
    <name evidence="11" type="ORF">GCU67_13225</name>
</gene>
<organism evidence="11 13">
    <name type="scientific">Modestobacter muralis</name>
    <dbReference type="NCBI Taxonomy" id="1608614"/>
    <lineage>
        <taxon>Bacteria</taxon>
        <taxon>Bacillati</taxon>
        <taxon>Actinomycetota</taxon>
        <taxon>Actinomycetes</taxon>
        <taxon>Geodermatophilales</taxon>
        <taxon>Geodermatophilaceae</taxon>
        <taxon>Modestobacter</taxon>
    </lineage>
</organism>
<evidence type="ECO:0000256" key="6">
    <source>
        <dbReference type="ARBA" id="ARBA00022989"/>
    </source>
</evidence>
<reference evidence="12 14" key="2">
    <citation type="submission" date="2020-02" db="EMBL/GenBank/DDBJ databases">
        <title>The WGS of Modestobacter muralis DSM 100205.</title>
        <authorList>
            <person name="Jiang Z."/>
        </authorList>
    </citation>
    <scope>NUCLEOTIDE SEQUENCE [LARGE SCALE GENOMIC DNA]</scope>
    <source>
        <strain evidence="12 14">DSM 100205</strain>
    </source>
</reference>
<dbReference type="PROSITE" id="PS50850">
    <property type="entry name" value="MFS"/>
    <property type="match status" value="1"/>
</dbReference>
<dbReference type="CDD" id="cd17502">
    <property type="entry name" value="MFS_Azr1_MDR_like"/>
    <property type="match status" value="1"/>
</dbReference>
<feature type="transmembrane region" description="Helical" evidence="9">
    <location>
        <begin position="351"/>
        <end position="370"/>
    </location>
</feature>
<dbReference type="PRINTS" id="PR01036">
    <property type="entry name" value="TCRTETB"/>
</dbReference>
<dbReference type="Proteomes" id="UP000468828">
    <property type="component" value="Unassembled WGS sequence"/>
</dbReference>
<keyword evidence="7 9" id="KW-0472">Membrane</keyword>
<dbReference type="Pfam" id="PF07690">
    <property type="entry name" value="MFS_1"/>
    <property type="match status" value="1"/>
</dbReference>
<dbReference type="Proteomes" id="UP000471152">
    <property type="component" value="Unassembled WGS sequence"/>
</dbReference>
<dbReference type="InterPro" id="IPR004638">
    <property type="entry name" value="EmrB-like"/>
</dbReference>
<keyword evidence="3" id="KW-0813">Transport</keyword>
<evidence type="ECO:0000313" key="14">
    <source>
        <dbReference type="Proteomes" id="UP000471152"/>
    </source>
</evidence>
<evidence type="ECO:0000256" key="2">
    <source>
        <dbReference type="ARBA" id="ARBA00007520"/>
    </source>
</evidence>